<protein>
    <recommendedName>
        <fullName evidence="7">Small ribosomal subunit protein uS12m</fullName>
    </recommendedName>
</protein>
<dbReference type="PRINTS" id="PR01034">
    <property type="entry name" value="RIBOSOMALS12"/>
</dbReference>
<keyword evidence="3" id="KW-0809">Transit peptide</keyword>
<comment type="caution">
    <text evidence="10">The sequence shown here is derived from an EMBL/GenBank/DDBJ whole genome shotgun (WGS) entry which is preliminary data.</text>
</comment>
<keyword evidence="6" id="KW-0687">Ribonucleoprotein</keyword>
<name>A0A9P0XE84_PIEBR</name>
<dbReference type="Pfam" id="PF00164">
    <property type="entry name" value="Ribosom_S12_S23"/>
    <property type="match status" value="1"/>
</dbReference>
<dbReference type="SUPFAM" id="SSF50249">
    <property type="entry name" value="Nucleic acid-binding proteins"/>
    <property type="match status" value="1"/>
</dbReference>
<comment type="similarity">
    <text evidence="2">Belongs to the universal ribosomal protein uS12 family.</text>
</comment>
<dbReference type="Pfam" id="PF00059">
    <property type="entry name" value="Lectin_C"/>
    <property type="match status" value="1"/>
</dbReference>
<reference evidence="10" key="1">
    <citation type="submission" date="2022-05" db="EMBL/GenBank/DDBJ databases">
        <authorList>
            <person name="Okamura Y."/>
        </authorList>
    </citation>
    <scope>NUCLEOTIDE SEQUENCE</scope>
</reference>
<dbReference type="InterPro" id="IPR012340">
    <property type="entry name" value="NA-bd_OB-fold"/>
</dbReference>
<evidence type="ECO:0000256" key="4">
    <source>
        <dbReference type="ARBA" id="ARBA00022980"/>
    </source>
</evidence>
<dbReference type="PROSITE" id="PS50041">
    <property type="entry name" value="C_TYPE_LECTIN_2"/>
    <property type="match status" value="1"/>
</dbReference>
<dbReference type="GO" id="GO:0006412">
    <property type="term" value="P:translation"/>
    <property type="evidence" value="ECO:0007669"/>
    <property type="project" value="InterPro"/>
</dbReference>
<dbReference type="InterPro" id="IPR001304">
    <property type="entry name" value="C-type_lectin-like"/>
</dbReference>
<dbReference type="InterPro" id="IPR016186">
    <property type="entry name" value="C-type_lectin-like/link_sf"/>
</dbReference>
<evidence type="ECO:0000256" key="3">
    <source>
        <dbReference type="ARBA" id="ARBA00022946"/>
    </source>
</evidence>
<dbReference type="InterPro" id="IPR016187">
    <property type="entry name" value="CTDL_fold"/>
</dbReference>
<evidence type="ECO:0000313" key="11">
    <source>
        <dbReference type="Proteomes" id="UP001152562"/>
    </source>
</evidence>
<dbReference type="PANTHER" id="PTHR11652">
    <property type="entry name" value="30S RIBOSOMAL PROTEIN S12 FAMILY MEMBER"/>
    <property type="match status" value="1"/>
</dbReference>
<feature type="signal peptide" evidence="8">
    <location>
        <begin position="1"/>
        <end position="19"/>
    </location>
</feature>
<dbReference type="CDD" id="cd00037">
    <property type="entry name" value="CLECT"/>
    <property type="match status" value="1"/>
</dbReference>
<dbReference type="Gene3D" id="2.40.50.140">
    <property type="entry name" value="Nucleic acid-binding proteins"/>
    <property type="match status" value="1"/>
</dbReference>
<evidence type="ECO:0000256" key="1">
    <source>
        <dbReference type="ARBA" id="ARBA00004173"/>
    </source>
</evidence>
<evidence type="ECO:0000256" key="5">
    <source>
        <dbReference type="ARBA" id="ARBA00023128"/>
    </source>
</evidence>
<dbReference type="PROSITE" id="PS00055">
    <property type="entry name" value="RIBOSOMAL_S12"/>
    <property type="match status" value="1"/>
</dbReference>
<keyword evidence="8" id="KW-0732">Signal</keyword>
<evidence type="ECO:0000313" key="10">
    <source>
        <dbReference type="EMBL" id="CAH4031627.1"/>
    </source>
</evidence>
<feature type="domain" description="C-type lectin" evidence="9">
    <location>
        <begin position="30"/>
        <end position="151"/>
    </location>
</feature>
<gene>
    <name evidence="10" type="ORF">PIBRA_LOCUS8108</name>
</gene>
<dbReference type="InterPro" id="IPR005679">
    <property type="entry name" value="Ribosomal_uS12_bac"/>
</dbReference>
<dbReference type="Gene3D" id="3.10.100.10">
    <property type="entry name" value="Mannose-Binding Protein A, subunit A"/>
    <property type="match status" value="1"/>
</dbReference>
<sequence length="304" mass="33754">MSFRIQVAFLLLVGTLLEAGVPKGFILNKATKNAYKMMYQSATWPVARDTCNDLGAHLAVPRSQDEFFFIQKLVRGMHYPSINGTDNKLVVWLGINNLEDYTIWRNIYGEDIKETGFSTWTGDNGKGFSNAPEEPHCGAIDAANPGLRDYCIKMNYLRKGISLLSLGIKTHLNAYPAVVQAKPPAPVGLVSRAVSSLMQMHKNGPHKKTRKSRNPLLGNPFAKGVVLKTLIKKPKKPNSANRKCVLVRLSNGKEMISYIPGIGHNLQEHNIVLVRVGRVQDCPGVKLKCVRGKYDLPHVVKQKV</sequence>
<feature type="chain" id="PRO_5040242533" description="Small ribosomal subunit protein uS12m" evidence="8">
    <location>
        <begin position="20"/>
        <end position="304"/>
    </location>
</feature>
<organism evidence="10 11">
    <name type="scientific">Pieris brassicae</name>
    <name type="common">White butterfly</name>
    <name type="synonym">Large white butterfly</name>
    <dbReference type="NCBI Taxonomy" id="7116"/>
    <lineage>
        <taxon>Eukaryota</taxon>
        <taxon>Metazoa</taxon>
        <taxon>Ecdysozoa</taxon>
        <taxon>Arthropoda</taxon>
        <taxon>Hexapoda</taxon>
        <taxon>Insecta</taxon>
        <taxon>Pterygota</taxon>
        <taxon>Neoptera</taxon>
        <taxon>Endopterygota</taxon>
        <taxon>Lepidoptera</taxon>
        <taxon>Glossata</taxon>
        <taxon>Ditrysia</taxon>
        <taxon>Papilionoidea</taxon>
        <taxon>Pieridae</taxon>
        <taxon>Pierinae</taxon>
        <taxon>Pieris</taxon>
    </lineage>
</organism>
<accession>A0A9P0XE84</accession>
<dbReference type="SMART" id="SM00034">
    <property type="entry name" value="CLECT"/>
    <property type="match status" value="1"/>
</dbReference>
<evidence type="ECO:0000256" key="2">
    <source>
        <dbReference type="ARBA" id="ARBA00005657"/>
    </source>
</evidence>
<comment type="subcellular location">
    <subcellularLocation>
        <location evidence="1">Mitochondrion</location>
    </subcellularLocation>
</comment>
<dbReference type="EMBL" id="CALOZG010000018">
    <property type="protein sequence ID" value="CAH4031627.1"/>
    <property type="molecule type" value="Genomic_DNA"/>
</dbReference>
<evidence type="ECO:0000256" key="7">
    <source>
        <dbReference type="ARBA" id="ARBA00035248"/>
    </source>
</evidence>
<evidence type="ECO:0000256" key="8">
    <source>
        <dbReference type="SAM" id="SignalP"/>
    </source>
</evidence>
<keyword evidence="5" id="KW-0496">Mitochondrion</keyword>
<dbReference type="InterPro" id="IPR006032">
    <property type="entry name" value="Ribosomal_uS12"/>
</dbReference>
<evidence type="ECO:0000259" key="9">
    <source>
        <dbReference type="PROSITE" id="PS50041"/>
    </source>
</evidence>
<evidence type="ECO:0000256" key="6">
    <source>
        <dbReference type="ARBA" id="ARBA00023274"/>
    </source>
</evidence>
<dbReference type="GO" id="GO:0003735">
    <property type="term" value="F:structural constituent of ribosome"/>
    <property type="evidence" value="ECO:0007669"/>
    <property type="project" value="InterPro"/>
</dbReference>
<keyword evidence="11" id="KW-1185">Reference proteome</keyword>
<dbReference type="SUPFAM" id="SSF56436">
    <property type="entry name" value="C-type lectin-like"/>
    <property type="match status" value="1"/>
</dbReference>
<dbReference type="FunFam" id="2.40.50.140:FF:000115">
    <property type="entry name" value="28S ribosomal protein S12, mitochondrial"/>
    <property type="match status" value="1"/>
</dbReference>
<dbReference type="GO" id="GO:0005739">
    <property type="term" value="C:mitochondrion"/>
    <property type="evidence" value="ECO:0007669"/>
    <property type="project" value="UniProtKB-SubCell"/>
</dbReference>
<dbReference type="Proteomes" id="UP001152562">
    <property type="component" value="Unassembled WGS sequence"/>
</dbReference>
<proteinExistence type="inferred from homology"/>
<dbReference type="AlphaFoldDB" id="A0A9P0XE84"/>
<dbReference type="GO" id="GO:0015935">
    <property type="term" value="C:small ribosomal subunit"/>
    <property type="evidence" value="ECO:0007669"/>
    <property type="project" value="InterPro"/>
</dbReference>
<dbReference type="CDD" id="cd03368">
    <property type="entry name" value="Ribosomal_S12"/>
    <property type="match status" value="1"/>
</dbReference>
<dbReference type="NCBIfam" id="TIGR00981">
    <property type="entry name" value="rpsL_bact"/>
    <property type="match status" value="1"/>
</dbReference>
<keyword evidence="4" id="KW-0689">Ribosomal protein</keyword>